<comment type="caution">
    <text evidence="1">The sequence shown here is derived from an EMBL/GenBank/DDBJ whole genome shotgun (WGS) entry which is preliminary data.</text>
</comment>
<sequence>MLWLRRGGSHGPVLVLPARKRTTGCHRPEMPRKWRPAVVPAGRHAKGAGGAAGAAAVGPAYGGALQLAATKPSPERSHSSQW</sequence>
<evidence type="ECO:0000313" key="2">
    <source>
        <dbReference type="Proteomes" id="UP001066276"/>
    </source>
</evidence>
<evidence type="ECO:0000313" key="1">
    <source>
        <dbReference type="EMBL" id="KAJ1171349.1"/>
    </source>
</evidence>
<dbReference type="AlphaFoldDB" id="A0AAV7T4C1"/>
<dbReference type="Proteomes" id="UP001066276">
    <property type="component" value="Chromosome 4_1"/>
</dbReference>
<dbReference type="EMBL" id="JANPWB010000007">
    <property type="protein sequence ID" value="KAJ1171349.1"/>
    <property type="molecule type" value="Genomic_DNA"/>
</dbReference>
<proteinExistence type="predicted"/>
<gene>
    <name evidence="1" type="ORF">NDU88_003212</name>
</gene>
<accession>A0AAV7T4C1</accession>
<keyword evidence="2" id="KW-1185">Reference proteome</keyword>
<name>A0AAV7T4C1_PLEWA</name>
<reference evidence="1" key="1">
    <citation type="journal article" date="2022" name="bioRxiv">
        <title>Sequencing and chromosome-scale assembly of the giantPleurodeles waltlgenome.</title>
        <authorList>
            <person name="Brown T."/>
            <person name="Elewa A."/>
            <person name="Iarovenko S."/>
            <person name="Subramanian E."/>
            <person name="Araus A.J."/>
            <person name="Petzold A."/>
            <person name="Susuki M."/>
            <person name="Suzuki K.-i.T."/>
            <person name="Hayashi T."/>
            <person name="Toyoda A."/>
            <person name="Oliveira C."/>
            <person name="Osipova E."/>
            <person name="Leigh N.D."/>
            <person name="Simon A."/>
            <person name="Yun M.H."/>
        </authorList>
    </citation>
    <scope>NUCLEOTIDE SEQUENCE</scope>
    <source>
        <strain evidence="1">20211129_DDA</strain>
        <tissue evidence="1">Liver</tissue>
    </source>
</reference>
<organism evidence="1 2">
    <name type="scientific">Pleurodeles waltl</name>
    <name type="common">Iberian ribbed newt</name>
    <dbReference type="NCBI Taxonomy" id="8319"/>
    <lineage>
        <taxon>Eukaryota</taxon>
        <taxon>Metazoa</taxon>
        <taxon>Chordata</taxon>
        <taxon>Craniata</taxon>
        <taxon>Vertebrata</taxon>
        <taxon>Euteleostomi</taxon>
        <taxon>Amphibia</taxon>
        <taxon>Batrachia</taxon>
        <taxon>Caudata</taxon>
        <taxon>Salamandroidea</taxon>
        <taxon>Salamandridae</taxon>
        <taxon>Pleurodelinae</taxon>
        <taxon>Pleurodeles</taxon>
    </lineage>
</organism>
<protein>
    <submittedName>
        <fullName evidence="1">Uncharacterized protein</fullName>
    </submittedName>
</protein>